<evidence type="ECO:0000256" key="2">
    <source>
        <dbReference type="ARBA" id="ARBA00023295"/>
    </source>
</evidence>
<evidence type="ECO:0000256" key="1">
    <source>
        <dbReference type="ARBA" id="ARBA00022801"/>
    </source>
</evidence>
<proteinExistence type="predicted"/>
<evidence type="ECO:0000313" key="5">
    <source>
        <dbReference type="EMBL" id="BDD00689.1"/>
    </source>
</evidence>
<keyword evidence="2" id="KW-0326">Glycosidase</keyword>
<protein>
    <recommendedName>
        <fullName evidence="4">Inosine/uridine-preferring nucleoside hydrolase domain-containing protein</fullName>
    </recommendedName>
</protein>
<accession>A0ABM7VI89</accession>
<feature type="domain" description="Inosine/uridine-preferring nucleoside hydrolase" evidence="4">
    <location>
        <begin position="60"/>
        <end position="313"/>
    </location>
</feature>
<organism evidence="5 6">
    <name type="scientific">Persicobacter psychrovividus</name>
    <dbReference type="NCBI Taxonomy" id="387638"/>
    <lineage>
        <taxon>Bacteria</taxon>
        <taxon>Pseudomonadati</taxon>
        <taxon>Bacteroidota</taxon>
        <taxon>Cytophagia</taxon>
        <taxon>Cytophagales</taxon>
        <taxon>Persicobacteraceae</taxon>
        <taxon>Persicobacter</taxon>
    </lineage>
</organism>
<keyword evidence="3" id="KW-1133">Transmembrane helix</keyword>
<reference evidence="5 6" key="1">
    <citation type="submission" date="2021-12" db="EMBL/GenBank/DDBJ databases">
        <title>Genome sequencing of bacteria with rrn-lacking chromosome and rrn-plasmid.</title>
        <authorList>
            <person name="Anda M."/>
            <person name="Iwasaki W."/>
        </authorList>
    </citation>
    <scope>NUCLEOTIDE SEQUENCE [LARGE SCALE GENOMIC DNA]</scope>
    <source>
        <strain evidence="5 6">NBRC 101262</strain>
        <plasmid evidence="5 6">pPP1</plasmid>
    </source>
</reference>
<dbReference type="Gene3D" id="3.90.245.10">
    <property type="entry name" value="Ribonucleoside hydrolase-like"/>
    <property type="match status" value="1"/>
</dbReference>
<geneLocation type="plasmid" evidence="5 6">
    <name>pPP1</name>
</geneLocation>
<keyword evidence="3" id="KW-0812">Transmembrane</keyword>
<feature type="transmembrane region" description="Helical" evidence="3">
    <location>
        <begin position="40"/>
        <end position="61"/>
    </location>
</feature>
<dbReference type="Pfam" id="PF01156">
    <property type="entry name" value="IU_nuc_hydro"/>
    <property type="match status" value="1"/>
</dbReference>
<dbReference type="InterPro" id="IPR023186">
    <property type="entry name" value="IUNH"/>
</dbReference>
<name>A0ABM7VI89_9BACT</name>
<dbReference type="InterPro" id="IPR036452">
    <property type="entry name" value="Ribo_hydro-like"/>
</dbReference>
<sequence length="355" mass="40386">MLGKRFFLFLNCGFLKSNSLLGVIHYFAEVIKIFFKMKARLIFLWAMVFISPAFGQGRFIIDADTGNEMDDLFAIVRMLVDPNTEVIALNSAHYNNAQITADSIWNENPVTEFNTVKVSQDYNEQLLEGLQMMDIPHPIGANRFLGYTWGYYPGAKLPQSPASDLIISEAKKLADGQRLNIAILGACTNVAAAIAKDTTIADKLNIYMLGAEFNVHTNVWNKNSFNVQNDLNAFDYLMDNEQIQLTIMPGAVIKAFKYKKSVIQPKLYAYHHPTTDLLANIWDDINAAEYRVMWDLGLTAALIRPELATIEERPAPPENKRKTVGVFVDIDMPEMQKDFWESLDQYFKKHQNDHQ</sequence>
<evidence type="ECO:0000259" key="4">
    <source>
        <dbReference type="Pfam" id="PF01156"/>
    </source>
</evidence>
<feature type="transmembrane region" description="Helical" evidence="3">
    <location>
        <begin position="6"/>
        <end position="28"/>
    </location>
</feature>
<dbReference type="EMBL" id="AP025293">
    <property type="protein sequence ID" value="BDD00689.1"/>
    <property type="molecule type" value="Genomic_DNA"/>
</dbReference>
<dbReference type="PANTHER" id="PTHR12304">
    <property type="entry name" value="INOSINE-URIDINE PREFERRING NUCLEOSIDE HYDROLASE"/>
    <property type="match status" value="1"/>
</dbReference>
<evidence type="ECO:0000256" key="3">
    <source>
        <dbReference type="SAM" id="Phobius"/>
    </source>
</evidence>
<dbReference type="SUPFAM" id="SSF53590">
    <property type="entry name" value="Nucleoside hydrolase"/>
    <property type="match status" value="1"/>
</dbReference>
<keyword evidence="1" id="KW-0378">Hydrolase</keyword>
<gene>
    <name evidence="5" type="ORF">PEPS_29690</name>
</gene>
<dbReference type="PANTHER" id="PTHR12304:SF4">
    <property type="entry name" value="URIDINE NUCLEOSIDASE"/>
    <property type="match status" value="1"/>
</dbReference>
<dbReference type="InterPro" id="IPR001910">
    <property type="entry name" value="Inosine/uridine_hydrolase_dom"/>
</dbReference>
<dbReference type="Proteomes" id="UP001354989">
    <property type="component" value="Plasmid pPP1"/>
</dbReference>
<evidence type="ECO:0000313" key="6">
    <source>
        <dbReference type="Proteomes" id="UP001354989"/>
    </source>
</evidence>
<keyword evidence="5" id="KW-0614">Plasmid</keyword>
<keyword evidence="3" id="KW-0472">Membrane</keyword>
<keyword evidence="6" id="KW-1185">Reference proteome</keyword>